<keyword evidence="2" id="KW-1185">Reference proteome</keyword>
<dbReference type="AlphaFoldDB" id="A0A8K0C8D6"/>
<sequence length="334" mass="37492">MPETTEIRELTRKRGGVNHKLTNFVKHVVPIYNTFKINPSLNDEVIIELQNRLDKLEIIYNEFEGIQLEIESLSADDVLEGHYKERDEKAHKIYTCKEFLQLSIDDRIAKVSELNLCKNCLCSGHESAGCKAGSCKVCKQKHNKLLHPTVSGKKSVEEAESFASSYVSNDIEGSYVMLSTVCAYIYDKAGNPHICNCLLDNASQPNFVTSNLVRNLELDEIPVNILINGVSNVIANVRSKCNVRLASMHNNFNLKLFCYVLPTITGCLPNVEVKISDWKLPNNVSLADPEFNIPKQIDLLIGASHFWRIVRAGIIHLGKGMPVLQILNSDIQLQ</sequence>
<evidence type="ECO:0000313" key="2">
    <source>
        <dbReference type="Proteomes" id="UP000801492"/>
    </source>
</evidence>
<dbReference type="OrthoDB" id="6779063at2759"/>
<name>A0A8K0C8D6_IGNLU</name>
<feature type="non-terminal residue" evidence="1">
    <location>
        <position position="1"/>
    </location>
</feature>
<dbReference type="PANTHER" id="PTHR47331">
    <property type="entry name" value="PHD-TYPE DOMAIN-CONTAINING PROTEIN"/>
    <property type="match status" value="1"/>
</dbReference>
<organism evidence="1 2">
    <name type="scientific">Ignelater luminosus</name>
    <name type="common">Cucubano</name>
    <name type="synonym">Pyrophorus luminosus</name>
    <dbReference type="NCBI Taxonomy" id="2038154"/>
    <lineage>
        <taxon>Eukaryota</taxon>
        <taxon>Metazoa</taxon>
        <taxon>Ecdysozoa</taxon>
        <taxon>Arthropoda</taxon>
        <taxon>Hexapoda</taxon>
        <taxon>Insecta</taxon>
        <taxon>Pterygota</taxon>
        <taxon>Neoptera</taxon>
        <taxon>Endopterygota</taxon>
        <taxon>Coleoptera</taxon>
        <taxon>Polyphaga</taxon>
        <taxon>Elateriformia</taxon>
        <taxon>Elateroidea</taxon>
        <taxon>Elateridae</taxon>
        <taxon>Agrypninae</taxon>
        <taxon>Pyrophorini</taxon>
        <taxon>Ignelater</taxon>
    </lineage>
</organism>
<proteinExistence type="predicted"/>
<comment type="caution">
    <text evidence="1">The sequence shown here is derived from an EMBL/GenBank/DDBJ whole genome shotgun (WGS) entry which is preliminary data.</text>
</comment>
<dbReference type="PANTHER" id="PTHR47331:SF5">
    <property type="entry name" value="RIBONUCLEASE H"/>
    <property type="match status" value="1"/>
</dbReference>
<reference evidence="1" key="1">
    <citation type="submission" date="2019-08" db="EMBL/GenBank/DDBJ databases">
        <title>The genome of the North American firefly Photinus pyralis.</title>
        <authorList>
            <consortium name="Photinus pyralis genome working group"/>
            <person name="Fallon T.R."/>
            <person name="Sander Lower S.E."/>
            <person name="Weng J.-K."/>
        </authorList>
    </citation>
    <scope>NUCLEOTIDE SEQUENCE</scope>
    <source>
        <strain evidence="1">TRF0915ILg1</strain>
        <tissue evidence="1">Whole body</tissue>
    </source>
</reference>
<dbReference type="Proteomes" id="UP000801492">
    <property type="component" value="Unassembled WGS sequence"/>
</dbReference>
<evidence type="ECO:0000313" key="1">
    <source>
        <dbReference type="EMBL" id="KAF2882875.1"/>
    </source>
</evidence>
<accession>A0A8K0C8D6</accession>
<dbReference type="EMBL" id="VTPC01090587">
    <property type="protein sequence ID" value="KAF2882875.1"/>
    <property type="molecule type" value="Genomic_DNA"/>
</dbReference>
<protein>
    <submittedName>
        <fullName evidence="1">Uncharacterized protein</fullName>
    </submittedName>
</protein>
<gene>
    <name evidence="1" type="ORF">ILUMI_23387</name>
</gene>